<evidence type="ECO:0000259" key="2">
    <source>
        <dbReference type="Pfam" id="PF04324"/>
    </source>
</evidence>
<keyword evidence="4" id="KW-1185">Reference proteome</keyword>
<dbReference type="InterPro" id="IPR006076">
    <property type="entry name" value="FAD-dep_OxRdtase"/>
</dbReference>
<evidence type="ECO:0000313" key="4">
    <source>
        <dbReference type="Proteomes" id="UP000199287"/>
    </source>
</evidence>
<dbReference type="InterPro" id="IPR036188">
    <property type="entry name" value="FAD/NAD-bd_sf"/>
</dbReference>
<dbReference type="AlphaFoldDB" id="A0A1I3E4N2"/>
<dbReference type="CDD" id="cd19946">
    <property type="entry name" value="GlpA-like_Fer2_BFD-like"/>
    <property type="match status" value="1"/>
</dbReference>
<dbReference type="Gene3D" id="1.10.10.1100">
    <property type="entry name" value="BFD-like [2Fe-2S]-binding domain"/>
    <property type="match status" value="1"/>
</dbReference>
<feature type="domain" description="BFD-like [2Fe-2S]-binding" evidence="2">
    <location>
        <begin position="397"/>
        <end position="450"/>
    </location>
</feature>
<accession>A0A1I3E4N2</accession>
<dbReference type="InterPro" id="IPR007419">
    <property type="entry name" value="BFD-like_2Fe2S-bd_dom"/>
</dbReference>
<dbReference type="Proteomes" id="UP000199287">
    <property type="component" value="Unassembled WGS sequence"/>
</dbReference>
<proteinExistence type="predicted"/>
<dbReference type="RefSeq" id="WP_093371755.1">
    <property type="nucleotide sequence ID" value="NZ_FOQA01000004.1"/>
</dbReference>
<dbReference type="STRING" id="69895.SAMN05192551_104239"/>
<dbReference type="Gene3D" id="3.50.50.60">
    <property type="entry name" value="FAD/NAD(P)-binding domain"/>
    <property type="match status" value="1"/>
</dbReference>
<dbReference type="Gene3D" id="3.30.9.10">
    <property type="entry name" value="D-Amino Acid Oxidase, subunit A, domain 2"/>
    <property type="match status" value="1"/>
</dbReference>
<name>A0A1I3E4N2_9FIRM</name>
<evidence type="ECO:0000313" key="3">
    <source>
        <dbReference type="EMBL" id="SFH93925.1"/>
    </source>
</evidence>
<dbReference type="PANTHER" id="PTHR42720:SF1">
    <property type="entry name" value="GLYCEROL 3-PHOSPHATE OXIDASE"/>
    <property type="match status" value="1"/>
</dbReference>
<dbReference type="Pfam" id="PF04324">
    <property type="entry name" value="Fer2_BFD"/>
    <property type="match status" value="1"/>
</dbReference>
<dbReference type="Pfam" id="PF01266">
    <property type="entry name" value="DAO"/>
    <property type="match status" value="1"/>
</dbReference>
<feature type="domain" description="FAD dependent oxidoreductase" evidence="1">
    <location>
        <begin position="3"/>
        <end position="352"/>
    </location>
</feature>
<dbReference type="InterPro" id="IPR041854">
    <property type="entry name" value="BFD-like_2Fe2S-bd_dom_sf"/>
</dbReference>
<dbReference type="PANTHER" id="PTHR42720">
    <property type="entry name" value="GLYCEROL-3-PHOSPHATE DEHYDROGENASE"/>
    <property type="match status" value="1"/>
</dbReference>
<dbReference type="InterPro" id="IPR052745">
    <property type="entry name" value="G3P_Oxidase/Oxidoreductase"/>
</dbReference>
<reference evidence="4" key="1">
    <citation type="submission" date="2016-10" db="EMBL/GenBank/DDBJ databases">
        <authorList>
            <person name="Varghese N."/>
            <person name="Submissions S."/>
        </authorList>
    </citation>
    <scope>NUCLEOTIDE SEQUENCE [LARGE SCALE GENOMIC DNA]</scope>
    <source>
        <strain evidence="4">Z-7934</strain>
    </source>
</reference>
<organism evidence="3 4">
    <name type="scientific">Tindallia magadiensis</name>
    <dbReference type="NCBI Taxonomy" id="69895"/>
    <lineage>
        <taxon>Bacteria</taxon>
        <taxon>Bacillati</taxon>
        <taxon>Bacillota</taxon>
        <taxon>Clostridia</taxon>
        <taxon>Peptostreptococcales</taxon>
        <taxon>Tindalliaceae</taxon>
        <taxon>Tindallia</taxon>
    </lineage>
</organism>
<sequence length="479" mass="52302">MYDIIIVGAGVIGSAIARELSKNQGRVAILEKNTEVCQGTSKANSAIVHGGYDALHGTLKGKLNKRGVDLYPGLSKDLNFPYERCGSMVLAFTPEEEEKLLGLLENGKRNGVEGLEILTGEEALKKEPGISSKVTKALYAKNVGITCPFNMTFALLENAMENGTELFVNTEVMKIEKEKELVKVYTTQGEFEGRMLINAAGVSADRIAKMVGDKEYKITPNRGEYRILDRKVGNAVSHVIFQTPTPDGKGVLVAPTVHGNIIVGPTSESIKNPEDTKTTKSGIKKVDRTAVRGVPGIPLSQSIRIFSGIRASIEENDFVIESSKSMEEVIHLIGIDSPGLASAPAIGEMIAEEITQKLCLKKKKNFVSKRKSIPHFDALSKEEKEALLKENPRYQKIICRCEMITEAEIVEAIHRKGGATTLDGIKRRVRPGSGRCQGGFCGPRVLDILSRELETPMEEIRKEGRNSKLLTGKLKGALK</sequence>
<protein>
    <submittedName>
        <fullName evidence="3">Glycerol-3-phosphate dehydrogenase</fullName>
    </submittedName>
</protein>
<evidence type="ECO:0000259" key="1">
    <source>
        <dbReference type="Pfam" id="PF01266"/>
    </source>
</evidence>
<dbReference type="SUPFAM" id="SSF51905">
    <property type="entry name" value="FAD/NAD(P)-binding domain"/>
    <property type="match status" value="1"/>
</dbReference>
<dbReference type="OrthoDB" id="9801699at2"/>
<dbReference type="EMBL" id="FOQA01000004">
    <property type="protein sequence ID" value="SFH93925.1"/>
    <property type="molecule type" value="Genomic_DNA"/>
</dbReference>
<dbReference type="SUPFAM" id="SSF54373">
    <property type="entry name" value="FAD-linked reductases, C-terminal domain"/>
    <property type="match status" value="1"/>
</dbReference>
<gene>
    <name evidence="3" type="ORF">SAMN05192551_104239</name>
</gene>